<protein>
    <submittedName>
        <fullName evidence="3">GNAT family N-acetyltransferase</fullName>
        <ecNumber evidence="3">2.3.1.-</ecNumber>
    </submittedName>
</protein>
<accession>A0ABV4WJN6</accession>
<dbReference type="RefSeq" id="WP_413277302.1">
    <property type="nucleotide sequence ID" value="NZ_JBHFNT010000075.1"/>
</dbReference>
<dbReference type="Gene3D" id="3.40.630.30">
    <property type="match status" value="1"/>
</dbReference>
<dbReference type="SUPFAM" id="SSF55729">
    <property type="entry name" value="Acyl-CoA N-acyltransferases (Nat)"/>
    <property type="match status" value="1"/>
</dbReference>
<evidence type="ECO:0000259" key="2">
    <source>
        <dbReference type="PROSITE" id="PS51186"/>
    </source>
</evidence>
<dbReference type="InterPro" id="IPR016181">
    <property type="entry name" value="Acyl_CoA_acyltransferase"/>
</dbReference>
<evidence type="ECO:0000256" key="1">
    <source>
        <dbReference type="ARBA" id="ARBA00023251"/>
    </source>
</evidence>
<reference evidence="3 4" key="1">
    <citation type="submission" date="2024-09" db="EMBL/GenBank/DDBJ databases">
        <title>Floridaenema gen nov. (Aerosakkonemataceae, Aerosakkonematales ord. nov., Cyanobacteria) from benthic tropical and subtropical fresh waters, with the description of four new species.</title>
        <authorList>
            <person name="Moretto J.A."/>
            <person name="Berthold D.E."/>
            <person name="Lefler F.W."/>
            <person name="Huang I.-S."/>
            <person name="Laughinghouse H. IV."/>
        </authorList>
    </citation>
    <scope>NUCLEOTIDE SEQUENCE [LARGE SCALE GENOMIC DNA]</scope>
    <source>
        <strain evidence="3 4">BLCC-F167</strain>
    </source>
</reference>
<evidence type="ECO:0000313" key="4">
    <source>
        <dbReference type="Proteomes" id="UP001576780"/>
    </source>
</evidence>
<dbReference type="PANTHER" id="PTHR31438:SF1">
    <property type="entry name" value="LYSINE N-ACYLTRANSFERASE C17G9.06C-RELATED"/>
    <property type="match status" value="1"/>
</dbReference>
<dbReference type="PANTHER" id="PTHR31438">
    <property type="entry name" value="LYSINE N-ACYLTRANSFERASE C17G9.06C-RELATED"/>
    <property type="match status" value="1"/>
</dbReference>
<sequence length="179" mass="20971">MTIDLRPATPADVALLRHWDEQPHVIASDPNDDWNWEIELERTPEWREQLIAQIDYRPIGFIQIIDPAREDSHYWGNVTENLRAIDIWIGEESDLGKGYGTKMMQLALARCFADPLVMAVLIDPLASNTRAHRFYERLGFQFVEWRQFGEDECFVYRLNRVDWHGESAIAQEHKNFGTI</sequence>
<gene>
    <name evidence="3" type="ORF">ACE1CA_10110</name>
</gene>
<proteinExistence type="predicted"/>
<dbReference type="EMBL" id="JBHFNT010000075">
    <property type="protein sequence ID" value="MFB2834873.1"/>
    <property type="molecule type" value="Genomic_DNA"/>
</dbReference>
<comment type="caution">
    <text evidence="3">The sequence shown here is derived from an EMBL/GenBank/DDBJ whole genome shotgun (WGS) entry which is preliminary data.</text>
</comment>
<keyword evidence="3" id="KW-0808">Transferase</keyword>
<dbReference type="InterPro" id="IPR000182">
    <property type="entry name" value="GNAT_dom"/>
</dbReference>
<organism evidence="3 4">
    <name type="scientific">Floridaenema evergladense BLCC-F167</name>
    <dbReference type="NCBI Taxonomy" id="3153639"/>
    <lineage>
        <taxon>Bacteria</taxon>
        <taxon>Bacillati</taxon>
        <taxon>Cyanobacteriota</taxon>
        <taxon>Cyanophyceae</taxon>
        <taxon>Oscillatoriophycideae</taxon>
        <taxon>Aerosakkonematales</taxon>
        <taxon>Aerosakkonemataceae</taxon>
        <taxon>Floridanema</taxon>
        <taxon>Floridanema evergladense</taxon>
    </lineage>
</organism>
<dbReference type="EC" id="2.3.1.-" evidence="3"/>
<feature type="domain" description="N-acetyltransferase" evidence="2">
    <location>
        <begin position="3"/>
        <end position="161"/>
    </location>
</feature>
<dbReference type="Proteomes" id="UP001576780">
    <property type="component" value="Unassembled WGS sequence"/>
</dbReference>
<evidence type="ECO:0000313" key="3">
    <source>
        <dbReference type="EMBL" id="MFB2834873.1"/>
    </source>
</evidence>
<keyword evidence="4" id="KW-1185">Reference proteome</keyword>
<keyword evidence="1" id="KW-0046">Antibiotic resistance</keyword>
<dbReference type="Pfam" id="PF13523">
    <property type="entry name" value="Acetyltransf_8"/>
    <property type="match status" value="1"/>
</dbReference>
<name>A0ABV4WJN6_9CYAN</name>
<keyword evidence="3" id="KW-0012">Acyltransferase</keyword>
<dbReference type="GO" id="GO:0016746">
    <property type="term" value="F:acyltransferase activity"/>
    <property type="evidence" value="ECO:0007669"/>
    <property type="project" value="UniProtKB-KW"/>
</dbReference>
<dbReference type="PROSITE" id="PS51186">
    <property type="entry name" value="GNAT"/>
    <property type="match status" value="1"/>
</dbReference>